<keyword evidence="1" id="KW-0472">Membrane</keyword>
<evidence type="ECO:0000256" key="1">
    <source>
        <dbReference type="SAM" id="Phobius"/>
    </source>
</evidence>
<reference evidence="2" key="1">
    <citation type="submission" date="2018-10" db="EMBL/GenBank/DDBJ databases">
        <title>Hidden diversity of soil giant viruses.</title>
        <authorList>
            <person name="Schulz F."/>
            <person name="Alteio L."/>
            <person name="Goudeau D."/>
            <person name="Ryan E.M."/>
            <person name="Malmstrom R.R."/>
            <person name="Blanchard J."/>
            <person name="Woyke T."/>
        </authorList>
    </citation>
    <scope>NUCLEOTIDE SEQUENCE</scope>
    <source>
        <strain evidence="2">HAV1</strain>
    </source>
</reference>
<proteinExistence type="predicted"/>
<protein>
    <submittedName>
        <fullName evidence="2">Uncharacterized protein</fullName>
    </submittedName>
</protein>
<organism evidence="2">
    <name type="scientific">Harvfovirus sp</name>
    <dbReference type="NCBI Taxonomy" id="2487768"/>
    <lineage>
        <taxon>Viruses</taxon>
        <taxon>Varidnaviria</taxon>
        <taxon>Bamfordvirae</taxon>
        <taxon>Nucleocytoviricota</taxon>
        <taxon>Megaviricetes</taxon>
        <taxon>Imitervirales</taxon>
        <taxon>Mimiviridae</taxon>
        <taxon>Klosneuvirinae</taxon>
    </lineage>
</organism>
<feature type="transmembrane region" description="Helical" evidence="1">
    <location>
        <begin position="30"/>
        <end position="53"/>
    </location>
</feature>
<keyword evidence="1" id="KW-1133">Transmembrane helix</keyword>
<accession>A0A3G5A156</accession>
<dbReference type="EMBL" id="MK072250">
    <property type="protein sequence ID" value="AYV80870.1"/>
    <property type="molecule type" value="Genomic_DNA"/>
</dbReference>
<feature type="non-terminal residue" evidence="2">
    <location>
        <position position="1"/>
    </location>
</feature>
<gene>
    <name evidence="2" type="ORF">Harvfovirus8_31</name>
</gene>
<keyword evidence="1" id="KW-0812">Transmembrane</keyword>
<sequence>TTAILATAILVCAMASLACAVGYADPKIKVVMKVIMCLLCVGIVWCIITGVLWSANIYGLWPFPSLVRTGYWGCAYNALGLATGDCVEYDEGNKKNAPFNTKQECLTNSVAGRTCFQFWGCKKDDKGLPTGGCQQFENAIAGVFKNEADCVEETRLGKICKKTYQCARDPLTGYTLADASCAAYDVSSFPTLALQTPEECETKRQEKCRQSWYCEPDKDNKKRCVQYPFQNFGPELDGFPNEAACKAACPPK</sequence>
<evidence type="ECO:0000313" key="2">
    <source>
        <dbReference type="EMBL" id="AYV80870.1"/>
    </source>
</evidence>
<name>A0A3G5A156_9VIRU</name>